<reference evidence="1 2" key="1">
    <citation type="journal article" date="2014" name="Genome Announc.">
        <title>Trypanosoma cruzi Clone Dm28c Draft Genome Sequence.</title>
        <authorList>
            <person name="Grisard E.C."/>
            <person name="Teixeira S.M."/>
            <person name="de Almeida L.G."/>
            <person name="Stoco P.H."/>
            <person name="Gerber A.L."/>
            <person name="Talavera-Lopez C."/>
            <person name="Lima O.C."/>
            <person name="Andersson B."/>
            <person name="de Vasconcelos A.T."/>
        </authorList>
    </citation>
    <scope>NUCLEOTIDE SEQUENCE [LARGE SCALE GENOMIC DNA]</scope>
    <source>
        <strain evidence="1 2">Dm28c</strain>
    </source>
</reference>
<organism evidence="1 2">
    <name type="scientific">Trypanosoma cruzi Dm28c</name>
    <dbReference type="NCBI Taxonomy" id="1416333"/>
    <lineage>
        <taxon>Eukaryota</taxon>
        <taxon>Discoba</taxon>
        <taxon>Euglenozoa</taxon>
        <taxon>Kinetoplastea</taxon>
        <taxon>Metakinetoplastina</taxon>
        <taxon>Trypanosomatida</taxon>
        <taxon>Trypanosomatidae</taxon>
        <taxon>Trypanosoma</taxon>
        <taxon>Schizotrypanum</taxon>
    </lineage>
</organism>
<name>V5BZ88_TRYCR</name>
<gene>
    <name evidence="1" type="ORF">TCDM_01291</name>
</gene>
<dbReference type="EMBL" id="AYLP01000008">
    <property type="protein sequence ID" value="ESS69868.1"/>
    <property type="molecule type" value="Genomic_DNA"/>
</dbReference>
<dbReference type="Proteomes" id="UP000017861">
    <property type="component" value="Unassembled WGS sequence"/>
</dbReference>
<dbReference type="AlphaFoldDB" id="V5BZ88"/>
<protein>
    <submittedName>
        <fullName evidence="1">Uncharacterized protein</fullName>
    </submittedName>
</protein>
<dbReference type="VEuPathDB" id="TriTrypDB:TCDM_01291"/>
<comment type="caution">
    <text evidence="1">The sequence shown here is derived from an EMBL/GenBank/DDBJ whole genome shotgun (WGS) entry which is preliminary data.</text>
</comment>
<evidence type="ECO:0000313" key="1">
    <source>
        <dbReference type="EMBL" id="ESS69868.1"/>
    </source>
</evidence>
<dbReference type="OrthoDB" id="243481at2759"/>
<sequence>MLRWMYEMIPTRHSRRVVFFFKFLTMKAMYSVFSLLRDRLLVAPISPLKAAEVLCSEHPCADSGVATHLVNCVDGNGVLLQLPLLLSLVRCGYRHVPNCDQHKALTTQWGPMEETLFSALWIRLRRLTAAGSTAWDETLALHFDVGEGKGRGGCRLEPVDSLLQTLQLFVDVARFVHHSTLSLKAHRLRLLADVFSPVMRRVDVAWREINEPNLSVVIAPEKLQELGRLAGQCLCLYGKYFLLFHQGLCNMLFAGLSALSTMLQSDKQGGALVKACTVRDALSEVRVVLVGLLTRKACERQHWVASMERWMELVLQLAEVFTLEEAACLEYLDEDNKMETSNGLYTLHVDVLSAFSTVLAVYHCSVLMELNSTFNEPIAKACDNILNRGLGLLRRLLLLVTGARKDNAPSSCNAIHNFGIGGNYLTARVWCACCEAAQVLHACSPPCEELDANKESDDAEVRTALLGDALRLLTWSNIGAGGDDNDALVSLTFYLTLVRALRRWRAAPSSKECFSLDALWNTARMRLPGSLNASPPPIRLLILLLEELRCILIVNFPRLPNSTLQVMRKETIAMRENVHAMWSNCLKHIQGRFEVGKTALVDEDVAAIARGMLHIGAAANCVQKDAVVCLFEDHRLLLSRLCALLLPVESGMRRCFGAVRNRQEGVYRGWDGEDDEEDENDYRTLISGGAYWFVCETCLGGMLWHKPDEIMVESTGVTCRCLLCHRGIADIIAAYVEFFAPVLMQGKTKTCETDPDEEPFAALQSTNWMCMTPSAVACRGAKQCSRDAGDMAPFFTPAALFFIECHQQLLLLPTSNVLPSHARRILRVLFAMSPGFFACVPELPRFLLRRLLKYPTSFFPAVTAVTENTTIRKEVGREGACDSIESADPSELWEVLLWACTAKIARLKGCLPDEINDFEFEKDGAIFLKVASSVRLEEDAEATLHMLYAVNDESEDMFFTTRQRVLQRALEILQN</sequence>
<proteinExistence type="predicted"/>
<accession>V5BZ88</accession>
<evidence type="ECO:0000313" key="2">
    <source>
        <dbReference type="Proteomes" id="UP000017861"/>
    </source>
</evidence>